<name>A0A2C6L2G1_9APIC</name>
<sequence length="60" mass="7061">MKKKAEPKRTDRRGMHTYIQGCRQDERELRDLSECLLASRSERTVGLWRTGCLHRGLFSP</sequence>
<gene>
    <name evidence="1" type="ORF">CSUI_004237</name>
</gene>
<dbReference type="Proteomes" id="UP000221165">
    <property type="component" value="Unassembled WGS sequence"/>
</dbReference>
<proteinExistence type="predicted"/>
<dbReference type="GeneID" id="94427641"/>
<evidence type="ECO:0000313" key="2">
    <source>
        <dbReference type="Proteomes" id="UP000221165"/>
    </source>
</evidence>
<dbReference type="VEuPathDB" id="ToxoDB:CSUI_004237"/>
<dbReference type="EMBL" id="MIGC01001946">
    <property type="protein sequence ID" value="PHJ21916.1"/>
    <property type="molecule type" value="Genomic_DNA"/>
</dbReference>
<reference evidence="1 2" key="1">
    <citation type="journal article" date="2017" name="Int. J. Parasitol.">
        <title>The genome of the protozoan parasite Cystoisospora suis and a reverse vaccinology approach to identify vaccine candidates.</title>
        <authorList>
            <person name="Palmieri N."/>
            <person name="Shrestha A."/>
            <person name="Ruttkowski B."/>
            <person name="Beck T."/>
            <person name="Vogl C."/>
            <person name="Tomley F."/>
            <person name="Blake D.P."/>
            <person name="Joachim A."/>
        </authorList>
    </citation>
    <scope>NUCLEOTIDE SEQUENCE [LARGE SCALE GENOMIC DNA]</scope>
    <source>
        <strain evidence="1 2">Wien I</strain>
    </source>
</reference>
<keyword evidence="2" id="KW-1185">Reference proteome</keyword>
<organism evidence="1 2">
    <name type="scientific">Cystoisospora suis</name>
    <dbReference type="NCBI Taxonomy" id="483139"/>
    <lineage>
        <taxon>Eukaryota</taxon>
        <taxon>Sar</taxon>
        <taxon>Alveolata</taxon>
        <taxon>Apicomplexa</taxon>
        <taxon>Conoidasida</taxon>
        <taxon>Coccidia</taxon>
        <taxon>Eucoccidiorida</taxon>
        <taxon>Eimeriorina</taxon>
        <taxon>Sarcocystidae</taxon>
        <taxon>Cystoisospora</taxon>
    </lineage>
</organism>
<protein>
    <submittedName>
        <fullName evidence="1">Uncharacterized protein</fullName>
    </submittedName>
</protein>
<evidence type="ECO:0000313" key="1">
    <source>
        <dbReference type="EMBL" id="PHJ21916.1"/>
    </source>
</evidence>
<comment type="caution">
    <text evidence="1">The sequence shown here is derived from an EMBL/GenBank/DDBJ whole genome shotgun (WGS) entry which is preliminary data.</text>
</comment>
<accession>A0A2C6L2G1</accession>
<dbReference type="RefSeq" id="XP_067923595.1">
    <property type="nucleotide sequence ID" value="XM_068064430.1"/>
</dbReference>
<dbReference type="AlphaFoldDB" id="A0A2C6L2G1"/>